<organism evidence="4 5">
    <name type="scientific">Rhododendron simsii</name>
    <name type="common">Sims's rhododendron</name>
    <dbReference type="NCBI Taxonomy" id="118357"/>
    <lineage>
        <taxon>Eukaryota</taxon>
        <taxon>Viridiplantae</taxon>
        <taxon>Streptophyta</taxon>
        <taxon>Embryophyta</taxon>
        <taxon>Tracheophyta</taxon>
        <taxon>Spermatophyta</taxon>
        <taxon>Magnoliopsida</taxon>
        <taxon>eudicotyledons</taxon>
        <taxon>Gunneridae</taxon>
        <taxon>Pentapetalae</taxon>
        <taxon>asterids</taxon>
        <taxon>Ericales</taxon>
        <taxon>Ericaceae</taxon>
        <taxon>Ericoideae</taxon>
        <taxon>Rhodoreae</taxon>
        <taxon>Rhododendron</taxon>
    </lineage>
</organism>
<dbReference type="SUPFAM" id="SSF57756">
    <property type="entry name" value="Retrovirus zinc finger-like domains"/>
    <property type="match status" value="1"/>
</dbReference>
<comment type="caution">
    <text evidence="4">The sequence shown here is derived from an EMBL/GenBank/DDBJ whole genome shotgun (WGS) entry which is preliminary data.</text>
</comment>
<dbReference type="InterPro" id="IPR001878">
    <property type="entry name" value="Znf_CCHC"/>
</dbReference>
<accession>A0A834HGE2</accession>
<name>A0A834HGE2_RHOSS</name>
<keyword evidence="1" id="KW-0479">Metal-binding</keyword>
<dbReference type="GO" id="GO:0003676">
    <property type="term" value="F:nucleic acid binding"/>
    <property type="evidence" value="ECO:0007669"/>
    <property type="project" value="InterPro"/>
</dbReference>
<reference evidence="4" key="1">
    <citation type="submission" date="2019-11" db="EMBL/GenBank/DDBJ databases">
        <authorList>
            <person name="Liu Y."/>
            <person name="Hou J."/>
            <person name="Li T.-Q."/>
            <person name="Guan C.-H."/>
            <person name="Wu X."/>
            <person name="Wu H.-Z."/>
            <person name="Ling F."/>
            <person name="Zhang R."/>
            <person name="Shi X.-G."/>
            <person name="Ren J.-P."/>
            <person name="Chen E.-F."/>
            <person name="Sun J.-M."/>
        </authorList>
    </citation>
    <scope>NUCLEOTIDE SEQUENCE</scope>
    <source>
        <strain evidence="4">Adult_tree_wgs_1</strain>
        <tissue evidence="4">Leaves</tissue>
    </source>
</reference>
<protein>
    <recommendedName>
        <fullName evidence="3">CCHC-type domain-containing protein</fullName>
    </recommendedName>
</protein>
<gene>
    <name evidence="4" type="ORF">RHSIM_Rhsim03G0095000</name>
</gene>
<keyword evidence="2" id="KW-0175">Coiled coil</keyword>
<dbReference type="EMBL" id="WJXA01000003">
    <property type="protein sequence ID" value="KAF7147611.1"/>
    <property type="molecule type" value="Genomic_DNA"/>
</dbReference>
<keyword evidence="1" id="KW-0863">Zinc-finger</keyword>
<feature type="coiled-coil region" evidence="2">
    <location>
        <begin position="291"/>
        <end position="367"/>
    </location>
</feature>
<feature type="domain" description="CCHC-type" evidence="3">
    <location>
        <begin position="410"/>
        <end position="426"/>
    </location>
</feature>
<keyword evidence="1" id="KW-0862">Zinc</keyword>
<dbReference type="AlphaFoldDB" id="A0A834HGE2"/>
<dbReference type="InterPro" id="IPR044797">
    <property type="entry name" value="At4g06598-like"/>
</dbReference>
<dbReference type="OrthoDB" id="1906396at2759"/>
<evidence type="ECO:0000259" key="3">
    <source>
        <dbReference type="PROSITE" id="PS50158"/>
    </source>
</evidence>
<dbReference type="PROSITE" id="PS50158">
    <property type="entry name" value="ZF_CCHC"/>
    <property type="match status" value="1"/>
</dbReference>
<evidence type="ECO:0000313" key="5">
    <source>
        <dbReference type="Proteomes" id="UP000626092"/>
    </source>
</evidence>
<evidence type="ECO:0000313" key="4">
    <source>
        <dbReference type="EMBL" id="KAF7147611.1"/>
    </source>
</evidence>
<evidence type="ECO:0000256" key="2">
    <source>
        <dbReference type="SAM" id="Coils"/>
    </source>
</evidence>
<dbReference type="PANTHER" id="PTHR46835:SF4">
    <property type="entry name" value="B-ZIP PROTEIN"/>
    <property type="match status" value="1"/>
</dbReference>
<sequence length="486" mass="53568">MLTFLPAARFKKKSTTRLIYDPLLPISCKELYPRHQKSISQSSILEEQPEWLDNLLGDSDANTKGTLHRPSASDSMTLLDGLVSLNDDDSSVSSETGCLYGPNSPRSKGKFTFPENTMVSALSDCLFQNPMEYLDGGLCASVEWCIVKCKMEAPLLGRLMQSAWQIKGCHEMTAMNLVEACSLSCEADLEVLHRVSTALFRLPRKRKHLSMSTSDELLHQSDLILLRNLFKLCLCCFDKSEIFVSKALLIMISFSGILDNAQGFVNSNILLNWKRTVDVLQTLESELAVGVASLLQQRAALSMENGKLKQQMARLKKENVIVDESAAAAATLESELSVGVASLLQQRAALSMENGKLKQQMAGLKKEKVIVDESGKISGSNPPVTPTAVVAPVPAMVPVNHAKKPRFDGKCFVCDKQGHKVDDCRSKQGRYQSLKKELERLKIRVGYSSSGDFENDFRSSSAAKGVSLDAAWQMLDIGELNLNPRN</sequence>
<evidence type="ECO:0000256" key="1">
    <source>
        <dbReference type="PROSITE-ProRule" id="PRU00047"/>
    </source>
</evidence>
<dbReference type="GO" id="GO:0008270">
    <property type="term" value="F:zinc ion binding"/>
    <property type="evidence" value="ECO:0007669"/>
    <property type="project" value="UniProtKB-KW"/>
</dbReference>
<dbReference type="Proteomes" id="UP000626092">
    <property type="component" value="Unassembled WGS sequence"/>
</dbReference>
<dbReference type="PANTHER" id="PTHR46835">
    <property type="entry name" value="BASIC-LEUCINE ZIPPER (BZIP) TRANSCRIPTION FACTOR FAMILY PROTEIN-RELATED"/>
    <property type="match status" value="1"/>
</dbReference>
<keyword evidence="5" id="KW-1185">Reference proteome</keyword>
<proteinExistence type="predicted"/>
<dbReference type="InterPro" id="IPR036875">
    <property type="entry name" value="Znf_CCHC_sf"/>
</dbReference>